<protein>
    <submittedName>
        <fullName evidence="4">Alpha/beta hydrolase</fullName>
    </submittedName>
</protein>
<dbReference type="SUPFAM" id="SSF53474">
    <property type="entry name" value="alpha/beta-Hydrolases"/>
    <property type="match status" value="1"/>
</dbReference>
<dbReference type="AlphaFoldDB" id="A0A4Q8L5J0"/>
<name>A0A4Q8L5J0_9GAMM</name>
<dbReference type="Proteomes" id="UP000292627">
    <property type="component" value="Unassembled WGS sequence"/>
</dbReference>
<dbReference type="InterPro" id="IPR050300">
    <property type="entry name" value="GDXG_lipolytic_enzyme"/>
</dbReference>
<gene>
    <name evidence="4" type="ORF">EA660_17500</name>
</gene>
<sequence length="382" mass="41005">MTRRRRSGSLAGQECVPSIRWSTALRTAILSCGTLLALFASIWTVQAGETPDPRVPLNGVQVPLSAFASPEARVRLQEMLDAQARGEGPGQDIAAARAFYDAQNSDRVARMRKLWPVRTSEQRFDGVLADVAEPAEGIAPANKGRVLINLHGGAFLWGARSGALAEAIPIAGVGRIKVVSVDYRQGPEYAFPAASEDVETVYRALLRDHRPQDIGIYGCSAGGYLTAQAVARLISKKLPLPGAIGTFCGALAAPDGDSIYTSPALEGQKVPAGPPRLSDYPYFRGADLSDPLVFPANSPALLARFPPTLLISGSRDFALSSVLRSHALLDAAGVDAELHVWDGMWHAFFVDPELPESRQAYAVIWRFFDRHLGQAPIAGKGR</sequence>
<evidence type="ECO:0000256" key="2">
    <source>
        <dbReference type="ARBA" id="ARBA00022801"/>
    </source>
</evidence>
<accession>A0A4Q8L5J0</accession>
<keyword evidence="2 4" id="KW-0378">Hydrolase</keyword>
<dbReference type="InterPro" id="IPR029058">
    <property type="entry name" value="AB_hydrolase_fold"/>
</dbReference>
<reference evidence="4 5" key="1">
    <citation type="submission" date="2019-02" db="EMBL/GenBank/DDBJ databases">
        <title>WGS of Pseudoxanthomonas species novum from clinical isolates.</title>
        <authorList>
            <person name="Bernier A.-M."/>
            <person name="Bernard K."/>
            <person name="Vachon A."/>
        </authorList>
    </citation>
    <scope>NUCLEOTIDE SEQUENCE [LARGE SCALE GENOMIC DNA]</scope>
    <source>
        <strain evidence="4 5">NML171200</strain>
    </source>
</reference>
<dbReference type="Pfam" id="PF07859">
    <property type="entry name" value="Abhydrolase_3"/>
    <property type="match status" value="1"/>
</dbReference>
<dbReference type="EMBL" id="SHMC01000009">
    <property type="protein sequence ID" value="TAA21399.1"/>
    <property type="molecule type" value="Genomic_DNA"/>
</dbReference>
<evidence type="ECO:0000313" key="5">
    <source>
        <dbReference type="Proteomes" id="UP000292627"/>
    </source>
</evidence>
<feature type="domain" description="Alpha/beta hydrolase fold-3" evidence="3">
    <location>
        <begin position="147"/>
        <end position="349"/>
    </location>
</feature>
<dbReference type="Gene3D" id="3.40.50.1820">
    <property type="entry name" value="alpha/beta hydrolase"/>
    <property type="match status" value="1"/>
</dbReference>
<comment type="caution">
    <text evidence="4">The sequence shown here is derived from an EMBL/GenBank/DDBJ whole genome shotgun (WGS) entry which is preliminary data.</text>
</comment>
<comment type="similarity">
    <text evidence="1">Belongs to the 'GDXG' lipolytic enzyme family.</text>
</comment>
<dbReference type="GO" id="GO:0004806">
    <property type="term" value="F:triacylglycerol lipase activity"/>
    <property type="evidence" value="ECO:0007669"/>
    <property type="project" value="TreeGrafter"/>
</dbReference>
<dbReference type="PANTHER" id="PTHR48081">
    <property type="entry name" value="AB HYDROLASE SUPERFAMILY PROTEIN C4A8.06C"/>
    <property type="match status" value="1"/>
</dbReference>
<organism evidence="4 5">
    <name type="scientific">Pseudoxanthomonas winnipegensis</name>
    <dbReference type="NCBI Taxonomy" id="2480810"/>
    <lineage>
        <taxon>Bacteria</taxon>
        <taxon>Pseudomonadati</taxon>
        <taxon>Pseudomonadota</taxon>
        <taxon>Gammaproteobacteria</taxon>
        <taxon>Lysobacterales</taxon>
        <taxon>Lysobacteraceae</taxon>
        <taxon>Pseudoxanthomonas</taxon>
    </lineage>
</organism>
<dbReference type="PANTHER" id="PTHR48081:SF30">
    <property type="entry name" value="ACETYL-HYDROLASE LIPR-RELATED"/>
    <property type="match status" value="1"/>
</dbReference>
<proteinExistence type="inferred from homology"/>
<evidence type="ECO:0000313" key="4">
    <source>
        <dbReference type="EMBL" id="TAA21399.1"/>
    </source>
</evidence>
<dbReference type="InterPro" id="IPR013094">
    <property type="entry name" value="AB_hydrolase_3"/>
</dbReference>
<evidence type="ECO:0000256" key="1">
    <source>
        <dbReference type="ARBA" id="ARBA00010515"/>
    </source>
</evidence>
<dbReference type="OrthoDB" id="9806180at2"/>
<evidence type="ECO:0000259" key="3">
    <source>
        <dbReference type="Pfam" id="PF07859"/>
    </source>
</evidence>